<evidence type="ECO:0000313" key="3">
    <source>
        <dbReference type="EMBL" id="KAJ8969973.1"/>
    </source>
</evidence>
<dbReference type="Pfam" id="PF03914">
    <property type="entry name" value="CBF"/>
    <property type="match status" value="1"/>
</dbReference>
<feature type="domain" description="CCAAT-binding factor" evidence="2">
    <location>
        <begin position="2"/>
        <end position="71"/>
    </location>
</feature>
<proteinExistence type="inferred from homology"/>
<keyword evidence="4" id="KW-1185">Reference proteome</keyword>
<dbReference type="InterPro" id="IPR027193">
    <property type="entry name" value="Noc4"/>
</dbReference>
<dbReference type="Proteomes" id="UP001162164">
    <property type="component" value="Unassembled WGS sequence"/>
</dbReference>
<evidence type="ECO:0000259" key="2">
    <source>
        <dbReference type="Pfam" id="PF03914"/>
    </source>
</evidence>
<comment type="caution">
    <text evidence="3">The sequence shown here is derived from an EMBL/GenBank/DDBJ whole genome shotgun (WGS) entry which is preliminary data.</text>
</comment>
<dbReference type="EMBL" id="JAPWTJ010001686">
    <property type="protein sequence ID" value="KAJ8969973.1"/>
    <property type="molecule type" value="Genomic_DNA"/>
</dbReference>
<dbReference type="PANTHER" id="PTHR12455:SF0">
    <property type="entry name" value="NUCLEOLAR COMPLEX PROTEIN 4 HOMOLOG"/>
    <property type="match status" value="1"/>
</dbReference>
<name>A0ABQ9J0X6_9CUCU</name>
<dbReference type="InterPro" id="IPR005612">
    <property type="entry name" value="CCAAT-binding_factor"/>
</dbReference>
<dbReference type="PANTHER" id="PTHR12455">
    <property type="entry name" value="NUCLEOLAR COMPLEX PROTEIN 4"/>
    <property type="match status" value="1"/>
</dbReference>
<evidence type="ECO:0000313" key="4">
    <source>
        <dbReference type="Proteomes" id="UP001162164"/>
    </source>
</evidence>
<sequence length="72" mass="8408">MIQAHNLDYPNIFGKLYSMFEPEIFHTKYKARLFYLSDLFLTPFAKRLARLALIAPSEDIIIICNFIGNLIL</sequence>
<organism evidence="3 4">
    <name type="scientific">Molorchus minor</name>
    <dbReference type="NCBI Taxonomy" id="1323400"/>
    <lineage>
        <taxon>Eukaryota</taxon>
        <taxon>Metazoa</taxon>
        <taxon>Ecdysozoa</taxon>
        <taxon>Arthropoda</taxon>
        <taxon>Hexapoda</taxon>
        <taxon>Insecta</taxon>
        <taxon>Pterygota</taxon>
        <taxon>Neoptera</taxon>
        <taxon>Endopterygota</taxon>
        <taxon>Coleoptera</taxon>
        <taxon>Polyphaga</taxon>
        <taxon>Cucujiformia</taxon>
        <taxon>Chrysomeloidea</taxon>
        <taxon>Cerambycidae</taxon>
        <taxon>Lamiinae</taxon>
        <taxon>Monochamini</taxon>
        <taxon>Molorchus</taxon>
    </lineage>
</organism>
<feature type="non-terminal residue" evidence="3">
    <location>
        <position position="72"/>
    </location>
</feature>
<accession>A0ABQ9J0X6</accession>
<protein>
    <recommendedName>
        <fullName evidence="2">CCAAT-binding factor domain-containing protein</fullName>
    </recommendedName>
</protein>
<gene>
    <name evidence="3" type="ORF">NQ317_008536</name>
</gene>
<reference evidence="3" key="1">
    <citation type="journal article" date="2023" name="Insect Mol. Biol.">
        <title>Genome sequencing provides insights into the evolution of gene families encoding plant cell wall-degrading enzymes in longhorned beetles.</title>
        <authorList>
            <person name="Shin N.R."/>
            <person name="Okamura Y."/>
            <person name="Kirsch R."/>
            <person name="Pauchet Y."/>
        </authorList>
    </citation>
    <scope>NUCLEOTIDE SEQUENCE</scope>
    <source>
        <strain evidence="3">MMC_N1</strain>
    </source>
</reference>
<comment type="similarity">
    <text evidence="1">Belongs to the CBF/MAK21 family.</text>
</comment>
<evidence type="ECO:0000256" key="1">
    <source>
        <dbReference type="ARBA" id="ARBA00007797"/>
    </source>
</evidence>